<dbReference type="GO" id="GO:0016740">
    <property type="term" value="F:transferase activity"/>
    <property type="evidence" value="ECO:0007669"/>
    <property type="project" value="UniProtKB-KW"/>
</dbReference>
<accession>A0A4R2L9E7</accession>
<dbReference type="InterPro" id="IPR044855">
    <property type="entry name" value="CoA-Trfase_III_dom3_sf"/>
</dbReference>
<dbReference type="Gene3D" id="3.40.50.10540">
    <property type="entry name" value="Crotonobetainyl-coa:carnitine coa-transferase, domain 1"/>
    <property type="match status" value="1"/>
</dbReference>
<evidence type="ECO:0000313" key="1">
    <source>
        <dbReference type="EMBL" id="TCO83779.1"/>
    </source>
</evidence>
<dbReference type="EMBL" id="SLWY01000001">
    <property type="protein sequence ID" value="TCO83779.1"/>
    <property type="molecule type" value="Genomic_DNA"/>
</dbReference>
<evidence type="ECO:0000313" key="2">
    <source>
        <dbReference type="Proteomes" id="UP000295765"/>
    </source>
</evidence>
<organism evidence="1 2">
    <name type="scientific">Plasticicumulans lactativorans</name>
    <dbReference type="NCBI Taxonomy" id="1133106"/>
    <lineage>
        <taxon>Bacteria</taxon>
        <taxon>Pseudomonadati</taxon>
        <taxon>Pseudomonadota</taxon>
        <taxon>Gammaproteobacteria</taxon>
        <taxon>Candidatus Competibacteraceae</taxon>
        <taxon>Plasticicumulans</taxon>
    </lineage>
</organism>
<dbReference type="Pfam" id="PF02515">
    <property type="entry name" value="CoA_transf_3"/>
    <property type="match status" value="1"/>
</dbReference>
<comment type="caution">
    <text evidence="1">The sequence shown here is derived from an EMBL/GenBank/DDBJ whole genome shotgun (WGS) entry which is preliminary data.</text>
</comment>
<dbReference type="PANTHER" id="PTHR48228:SF5">
    <property type="entry name" value="ALPHA-METHYLACYL-COA RACEMASE"/>
    <property type="match status" value="1"/>
</dbReference>
<dbReference type="PANTHER" id="PTHR48228">
    <property type="entry name" value="SUCCINYL-COA--D-CITRAMALATE COA-TRANSFERASE"/>
    <property type="match status" value="1"/>
</dbReference>
<sequence>MSRPPPLAGLRVLDLTRLLPGPLATQHLADMGADVIKVEDTGGGDYARTLGPMAGDTAYLFLLTNRNKRGLTLDLRRAEGREVFLRLAAGADVIVEGFRPGVVERLGIDYATVRAHHPRVVYCAITGYGQTGPYRDRAGHDLNYIGYAGVLDQTGSAGGPPAIPSLQLGDLLGGTACAVMGILAGVIDARLRGEGRYVDVAMADCVAAHHLFPLMTLQADGAGAPRGADVLTGALPCYGVYATADGRYLAVGALEAKFWATLCTALERPDLLAGHTARGAEGARVRAELAAIFASRPQAYWAERFAALDCCVSPVLDMAGVRADPHFAARGLFAGGDTPGNPLHCAFPVRFSDAAAVPERPPPAPGEHTDAVLAEAGYDTATIARLRRDGVV</sequence>
<protein>
    <submittedName>
        <fullName evidence="1">Crotonobetainyl-CoA:carnitine CoA-transferase CaiB-like acyl-CoA transferase</fullName>
    </submittedName>
</protein>
<dbReference type="InterPro" id="IPR050509">
    <property type="entry name" value="CoA-transferase_III"/>
</dbReference>
<proteinExistence type="predicted"/>
<name>A0A4R2L9E7_9GAMM</name>
<dbReference type="AlphaFoldDB" id="A0A4R2L9E7"/>
<dbReference type="SUPFAM" id="SSF89796">
    <property type="entry name" value="CoA-transferase family III (CaiB/BaiF)"/>
    <property type="match status" value="1"/>
</dbReference>
<dbReference type="OrthoDB" id="9058532at2"/>
<keyword evidence="2" id="KW-1185">Reference proteome</keyword>
<dbReference type="InterPro" id="IPR003673">
    <property type="entry name" value="CoA-Trfase_fam_III"/>
</dbReference>
<dbReference type="InterPro" id="IPR023606">
    <property type="entry name" value="CoA-Trfase_III_dom_1_sf"/>
</dbReference>
<dbReference type="RefSeq" id="WP_132538045.1">
    <property type="nucleotide sequence ID" value="NZ_SLWY01000001.1"/>
</dbReference>
<dbReference type="Proteomes" id="UP000295765">
    <property type="component" value="Unassembled WGS sequence"/>
</dbReference>
<keyword evidence="1" id="KW-0808">Transferase</keyword>
<gene>
    <name evidence="1" type="ORF">EV699_101163</name>
</gene>
<dbReference type="Gene3D" id="3.30.1540.10">
    <property type="entry name" value="formyl-coa transferase, domain 3"/>
    <property type="match status" value="1"/>
</dbReference>
<reference evidence="1 2" key="1">
    <citation type="submission" date="2019-03" db="EMBL/GenBank/DDBJ databases">
        <title>Genomic Encyclopedia of Type Strains, Phase IV (KMG-IV): sequencing the most valuable type-strain genomes for metagenomic binning, comparative biology and taxonomic classification.</title>
        <authorList>
            <person name="Goeker M."/>
        </authorList>
    </citation>
    <scope>NUCLEOTIDE SEQUENCE [LARGE SCALE GENOMIC DNA]</scope>
    <source>
        <strain evidence="1 2">DSM 25287</strain>
    </source>
</reference>